<comment type="caution">
    <text evidence="3">The sequence shown here is derived from an EMBL/GenBank/DDBJ whole genome shotgun (WGS) entry which is preliminary data.</text>
</comment>
<dbReference type="PANTHER" id="PTHR11709">
    <property type="entry name" value="MULTI-COPPER OXIDASE"/>
    <property type="match status" value="1"/>
</dbReference>
<accession>A0AAN7JR06</accession>
<organism evidence="3 4">
    <name type="scientific">Trapa incisa</name>
    <dbReference type="NCBI Taxonomy" id="236973"/>
    <lineage>
        <taxon>Eukaryota</taxon>
        <taxon>Viridiplantae</taxon>
        <taxon>Streptophyta</taxon>
        <taxon>Embryophyta</taxon>
        <taxon>Tracheophyta</taxon>
        <taxon>Spermatophyta</taxon>
        <taxon>Magnoliopsida</taxon>
        <taxon>eudicotyledons</taxon>
        <taxon>Gunneridae</taxon>
        <taxon>Pentapetalae</taxon>
        <taxon>rosids</taxon>
        <taxon>malvids</taxon>
        <taxon>Myrtales</taxon>
        <taxon>Lythraceae</taxon>
        <taxon>Trapa</taxon>
    </lineage>
</organism>
<evidence type="ECO:0000313" key="3">
    <source>
        <dbReference type="EMBL" id="KAK4751828.1"/>
    </source>
</evidence>
<gene>
    <name evidence="3" type="ORF">SAY87_020626</name>
</gene>
<keyword evidence="4" id="KW-1185">Reference proteome</keyword>
<dbReference type="GO" id="GO:0016491">
    <property type="term" value="F:oxidoreductase activity"/>
    <property type="evidence" value="ECO:0007669"/>
    <property type="project" value="TreeGrafter"/>
</dbReference>
<dbReference type="AlphaFoldDB" id="A0AAN7JR06"/>
<evidence type="ECO:0000256" key="1">
    <source>
        <dbReference type="ARBA" id="ARBA00010609"/>
    </source>
</evidence>
<evidence type="ECO:0000313" key="4">
    <source>
        <dbReference type="Proteomes" id="UP001345219"/>
    </source>
</evidence>
<dbReference type="Gene3D" id="2.60.40.420">
    <property type="entry name" value="Cupredoxins - blue copper proteins"/>
    <property type="match status" value="1"/>
</dbReference>
<dbReference type="Proteomes" id="UP001345219">
    <property type="component" value="Chromosome 16"/>
</dbReference>
<dbReference type="PANTHER" id="PTHR11709:SF475">
    <property type="entry name" value="LACCASE"/>
    <property type="match status" value="1"/>
</dbReference>
<proteinExistence type="inferred from homology"/>
<dbReference type="GO" id="GO:0005507">
    <property type="term" value="F:copper ion binding"/>
    <property type="evidence" value="ECO:0007669"/>
    <property type="project" value="InterPro"/>
</dbReference>
<comment type="similarity">
    <text evidence="1">Belongs to the multicopper oxidase family.</text>
</comment>
<evidence type="ECO:0000259" key="2">
    <source>
        <dbReference type="Pfam" id="PF07732"/>
    </source>
</evidence>
<dbReference type="EMBL" id="JAXIOK010000016">
    <property type="protein sequence ID" value="KAK4751828.1"/>
    <property type="molecule type" value="Genomic_DNA"/>
</dbReference>
<dbReference type="InterPro" id="IPR008972">
    <property type="entry name" value="Cupredoxin"/>
</dbReference>
<sequence length="209" mass="22819">MFWVLKGEMGTMKGLFLAFVGLVVLHGGSLLSTHAAVHYYDFVLEETNFTKLCSTKSILTVNGSFPGPEIRVHAGDTAFVTIHNNGTYGYQGGYTPPSKPYFPSLPAYNNKTAVGNFTKLLRSLASKAHPVSVPLNITHRIFMTVSVNQIACANASCAGPNGNRLSASLNNISFVTPTIDILEAYYRYEFIDNGAFVLNLDHHSMICTF</sequence>
<protein>
    <recommendedName>
        <fullName evidence="2">Plastocyanin-like domain-containing protein</fullName>
    </recommendedName>
</protein>
<dbReference type="InterPro" id="IPR045087">
    <property type="entry name" value="Cu-oxidase_fam"/>
</dbReference>
<feature type="domain" description="Plastocyanin-like" evidence="2">
    <location>
        <begin position="45"/>
        <end position="87"/>
    </location>
</feature>
<dbReference type="SUPFAM" id="SSF49503">
    <property type="entry name" value="Cupredoxins"/>
    <property type="match status" value="1"/>
</dbReference>
<name>A0AAN7JR06_9MYRT</name>
<dbReference type="InterPro" id="IPR011707">
    <property type="entry name" value="Cu-oxidase-like_N"/>
</dbReference>
<dbReference type="Pfam" id="PF07732">
    <property type="entry name" value="Cu-oxidase_3"/>
    <property type="match status" value="1"/>
</dbReference>
<reference evidence="3 4" key="1">
    <citation type="journal article" date="2023" name="Hortic Res">
        <title>Pangenome of water caltrop reveals structural variations and asymmetric subgenome divergence after allopolyploidization.</title>
        <authorList>
            <person name="Zhang X."/>
            <person name="Chen Y."/>
            <person name="Wang L."/>
            <person name="Yuan Y."/>
            <person name="Fang M."/>
            <person name="Shi L."/>
            <person name="Lu R."/>
            <person name="Comes H.P."/>
            <person name="Ma Y."/>
            <person name="Chen Y."/>
            <person name="Huang G."/>
            <person name="Zhou Y."/>
            <person name="Zheng Z."/>
            <person name="Qiu Y."/>
        </authorList>
    </citation>
    <scope>NUCLEOTIDE SEQUENCE [LARGE SCALE GENOMIC DNA]</scope>
    <source>
        <tissue evidence="3">Roots</tissue>
    </source>
</reference>